<evidence type="ECO:0000256" key="2">
    <source>
        <dbReference type="ARBA" id="ARBA00022723"/>
    </source>
</evidence>
<dbReference type="Gene3D" id="3.40.718.10">
    <property type="entry name" value="Isopropylmalate Dehydrogenase"/>
    <property type="match status" value="1"/>
</dbReference>
<evidence type="ECO:0000256" key="6">
    <source>
        <dbReference type="ARBA" id="ARBA00023027"/>
    </source>
</evidence>
<gene>
    <name evidence="7" type="ORF">MNB_SV-5-625</name>
</gene>
<evidence type="ECO:0000256" key="1">
    <source>
        <dbReference type="ARBA" id="ARBA00022490"/>
    </source>
</evidence>
<dbReference type="NCBIfam" id="NF003040">
    <property type="entry name" value="PRK03946.1"/>
    <property type="match status" value="1"/>
</dbReference>
<dbReference type="EC" id="1.1.1.262" evidence="7"/>
<name>A0A1W1EFZ3_9ZZZZ</name>
<evidence type="ECO:0000256" key="4">
    <source>
        <dbReference type="ARBA" id="ARBA00022842"/>
    </source>
</evidence>
<keyword evidence="6" id="KW-0520">NAD</keyword>
<proteinExistence type="inferred from homology"/>
<evidence type="ECO:0000256" key="5">
    <source>
        <dbReference type="ARBA" id="ARBA00023002"/>
    </source>
</evidence>
<sequence>MSLKKVAISIGDLNGIGIQLAIENHENISKKVNPIYCIDRSMLIQAADLLNLTIPHNFNTIENIAPHFELDPAKISKESGLYSYKSFEKAVELAKERKVDAICTLPIHKKAWELAGIDYKGHTDALRDFFNAEAIMMLGCDKMYVALFTEHIPLKDVASSINEKDLTRFFMDFYKTAKPTRTVGVLGLNPHAGDGGVLGDEENIITQAIKNINNKIKAENSKFKILDGPLVPDVAFTPNSRKKYSHYIAMYHDQGLTPLKALYFDEGINVSLNLPILRTSVDHGTAFDIAYKGENLNSLSYINTIKYIVDVL</sequence>
<accession>A0A1W1EFZ3</accession>
<dbReference type="Pfam" id="PF04166">
    <property type="entry name" value="PdxA"/>
    <property type="match status" value="1"/>
</dbReference>
<evidence type="ECO:0000313" key="7">
    <source>
        <dbReference type="EMBL" id="SFZ98946.1"/>
    </source>
</evidence>
<keyword evidence="2" id="KW-0479">Metal-binding</keyword>
<dbReference type="GO" id="GO:0046872">
    <property type="term" value="F:metal ion binding"/>
    <property type="evidence" value="ECO:0007669"/>
    <property type="project" value="UniProtKB-KW"/>
</dbReference>
<dbReference type="HAMAP" id="MF_02086">
    <property type="entry name" value="PdxA_Epsilonprot"/>
    <property type="match status" value="1"/>
</dbReference>
<dbReference type="AlphaFoldDB" id="A0A1W1EFZ3"/>
<protein>
    <submittedName>
        <fullName evidence="7">4-hydroxythreonine-4-phosphate dehydrogenase</fullName>
        <ecNumber evidence="7">1.1.1.262</ecNumber>
    </submittedName>
</protein>
<organism evidence="7">
    <name type="scientific">hydrothermal vent metagenome</name>
    <dbReference type="NCBI Taxonomy" id="652676"/>
    <lineage>
        <taxon>unclassified sequences</taxon>
        <taxon>metagenomes</taxon>
        <taxon>ecological metagenomes</taxon>
    </lineage>
</organism>
<dbReference type="InterPro" id="IPR037539">
    <property type="entry name" value="PdxA_epsilonprot"/>
</dbReference>
<keyword evidence="4" id="KW-0460">Magnesium</keyword>
<dbReference type="GO" id="GO:0051287">
    <property type="term" value="F:NAD binding"/>
    <property type="evidence" value="ECO:0007669"/>
    <property type="project" value="InterPro"/>
</dbReference>
<dbReference type="GO" id="GO:0050570">
    <property type="term" value="F:4-hydroxythreonine-4-phosphate dehydrogenase activity"/>
    <property type="evidence" value="ECO:0007669"/>
    <property type="project" value="UniProtKB-EC"/>
</dbReference>
<dbReference type="PANTHER" id="PTHR30004:SF6">
    <property type="entry name" value="D-THREONATE 4-PHOSPHATE DEHYDROGENASE"/>
    <property type="match status" value="1"/>
</dbReference>
<dbReference type="SUPFAM" id="SSF53659">
    <property type="entry name" value="Isocitrate/Isopropylmalate dehydrogenase-like"/>
    <property type="match status" value="1"/>
</dbReference>
<keyword evidence="3" id="KW-0862">Zinc</keyword>
<dbReference type="PANTHER" id="PTHR30004">
    <property type="entry name" value="4-HYDROXYTHREONINE-4-PHOSPHATE DEHYDROGENASE"/>
    <property type="match status" value="1"/>
</dbReference>
<keyword evidence="1" id="KW-0963">Cytoplasm</keyword>
<evidence type="ECO:0000256" key="3">
    <source>
        <dbReference type="ARBA" id="ARBA00022833"/>
    </source>
</evidence>
<dbReference type="EMBL" id="FPKX01000070">
    <property type="protein sequence ID" value="SFZ98946.1"/>
    <property type="molecule type" value="Genomic_DNA"/>
</dbReference>
<reference evidence="7" key="1">
    <citation type="submission" date="2016-10" db="EMBL/GenBank/DDBJ databases">
        <authorList>
            <person name="de Groot N.N."/>
        </authorList>
    </citation>
    <scope>NUCLEOTIDE SEQUENCE</scope>
</reference>
<dbReference type="InterPro" id="IPR005255">
    <property type="entry name" value="PdxA_fam"/>
</dbReference>
<keyword evidence="5 7" id="KW-0560">Oxidoreductase</keyword>